<proteinExistence type="predicted"/>
<dbReference type="PANTHER" id="PTHR40660:SF1">
    <property type="entry name" value="5'-PHOSPHATE OXIDASE PUTATIVE DOMAIN-CONTAINING PROTEIN-RELATED"/>
    <property type="match status" value="1"/>
</dbReference>
<reference evidence="2 3" key="1">
    <citation type="submission" date="2019-03" db="EMBL/GenBank/DDBJ databases">
        <title>Genomic Encyclopedia of Type Strains, Phase IV (KMG-IV): sequencing the most valuable type-strain genomes for metagenomic binning, comparative biology and taxonomic classification.</title>
        <authorList>
            <person name="Goeker M."/>
        </authorList>
    </citation>
    <scope>NUCLEOTIDE SEQUENCE [LARGE SCALE GENOMIC DNA]</scope>
    <source>
        <strain evidence="2 3">DSM 26377</strain>
    </source>
</reference>
<sequence length="444" mass="48836">MTHTVGLDQVRDCFEGGVPPILATCGADGVPNITLVSQIEYVDRSHVALSFQFFNKTRENILANPSATVMVTHAQTAEAWRLRLHYLRTESAGPLFERMRAKLAGIASQTGMSDVFRLLGSDLYRVASIERVPGRSLPPAPAGPPPLVALRNGVERLAACADLERLFDETLSVLQREFDIGHSLLLISDAPGARLYAVASRGFVDSGIGTEIALGDGVIGVSARERTPIRITHTSSEYAYVRAVRDSGRQPGHDTSTEIPFPGLPDAQSQLAVPLLDRGQCLGVLYVESSRPSRFRYVEEDLLCVLAAQLSARIALLRLQEDDALATGSAPSPTPEGPPLQLRRFAENDSVFVGDEYLIKGVAGALLWKLLRDHAGGRRDFTTRELRLDPNLRLPEIVDNLDTRLILLTRRLAERCPWIALDKTGRGRFRLRVERPLQLVEVSR</sequence>
<dbReference type="InterPro" id="IPR012349">
    <property type="entry name" value="Split_barrel_FMN-bd"/>
</dbReference>
<organism evidence="2 3">
    <name type="scientific">Panacagrimonas perspica</name>
    <dbReference type="NCBI Taxonomy" id="381431"/>
    <lineage>
        <taxon>Bacteria</taxon>
        <taxon>Pseudomonadati</taxon>
        <taxon>Pseudomonadota</taxon>
        <taxon>Gammaproteobacteria</taxon>
        <taxon>Nevskiales</taxon>
        <taxon>Nevskiaceae</taxon>
        <taxon>Panacagrimonas</taxon>
    </lineage>
</organism>
<feature type="domain" description="GAF" evidence="1">
    <location>
        <begin position="162"/>
        <end position="324"/>
    </location>
</feature>
<accession>A0A4R7PEZ1</accession>
<evidence type="ECO:0000259" key="1">
    <source>
        <dbReference type="SMART" id="SM00065"/>
    </source>
</evidence>
<dbReference type="Proteomes" id="UP000295341">
    <property type="component" value="Unassembled WGS sequence"/>
</dbReference>
<evidence type="ECO:0000313" key="3">
    <source>
        <dbReference type="Proteomes" id="UP000295341"/>
    </source>
</evidence>
<name>A0A4R7PEZ1_9GAMM</name>
<protein>
    <submittedName>
        <fullName evidence="2">Pyridoxamine 5'-phosphate oxidase</fullName>
    </submittedName>
</protein>
<dbReference type="PANTHER" id="PTHR40660">
    <property type="entry name" value="5'-PHOSPHATE OXIDASE PUTATIVE DOMAIN-CONTAINING PROTEIN-RELATED"/>
    <property type="match status" value="1"/>
</dbReference>
<evidence type="ECO:0000313" key="2">
    <source>
        <dbReference type="EMBL" id="TDU32803.1"/>
    </source>
</evidence>
<keyword evidence="3" id="KW-1185">Reference proteome</keyword>
<comment type="caution">
    <text evidence="2">The sequence shown here is derived from an EMBL/GenBank/DDBJ whole genome shotgun (WGS) entry which is preliminary data.</text>
</comment>
<dbReference type="InterPro" id="IPR029016">
    <property type="entry name" value="GAF-like_dom_sf"/>
</dbReference>
<dbReference type="InterPro" id="IPR003018">
    <property type="entry name" value="GAF"/>
</dbReference>
<dbReference type="Gene3D" id="2.30.110.10">
    <property type="entry name" value="Electron Transport, Fmn-binding Protein, Chain A"/>
    <property type="match status" value="1"/>
</dbReference>
<dbReference type="SUPFAM" id="SSF50475">
    <property type="entry name" value="FMN-binding split barrel"/>
    <property type="match status" value="1"/>
</dbReference>
<dbReference type="RefSeq" id="WP_246051587.1">
    <property type="nucleotide sequence ID" value="NZ_MWIN01000015.1"/>
</dbReference>
<dbReference type="Gene3D" id="3.30.450.40">
    <property type="match status" value="1"/>
</dbReference>
<gene>
    <name evidence="2" type="ORF">DFR24_2208</name>
</gene>
<dbReference type="SMART" id="SM00065">
    <property type="entry name" value="GAF"/>
    <property type="match status" value="1"/>
</dbReference>
<dbReference type="SUPFAM" id="SSF55781">
    <property type="entry name" value="GAF domain-like"/>
    <property type="match status" value="1"/>
</dbReference>
<dbReference type="EMBL" id="SOBT01000008">
    <property type="protein sequence ID" value="TDU32803.1"/>
    <property type="molecule type" value="Genomic_DNA"/>
</dbReference>
<dbReference type="AlphaFoldDB" id="A0A4R7PEZ1"/>
<dbReference type="Pfam" id="PF01590">
    <property type="entry name" value="GAF"/>
    <property type="match status" value="1"/>
</dbReference>